<proteinExistence type="predicted"/>
<gene>
    <name evidence="2" type="ORF">ANE_LOCUS13107</name>
    <name evidence="1" type="ORF">ANE_LOCUS5474</name>
</gene>
<dbReference type="Proteomes" id="UP000489600">
    <property type="component" value="Unassembled WGS sequence"/>
</dbReference>
<dbReference type="AlphaFoldDB" id="A0A565B2B4"/>
<evidence type="ECO:0000313" key="3">
    <source>
        <dbReference type="Proteomes" id="UP000489600"/>
    </source>
</evidence>
<reference evidence="1 3" key="1">
    <citation type="submission" date="2019-07" db="EMBL/GenBank/DDBJ databases">
        <authorList>
            <person name="Dittberner H."/>
        </authorList>
    </citation>
    <scope>NUCLEOTIDE SEQUENCE [LARGE SCALE GENOMIC DNA]</scope>
</reference>
<sequence>MCGGAVISDYIAPSWSDHGKNVRAGKSSWNRNGVVELTTIHDFEGYSDEFEPEKYQTGGFSTVKPSISSATRKPAGYEL</sequence>
<organism evidence="1 3">
    <name type="scientific">Arabis nemorensis</name>
    <dbReference type="NCBI Taxonomy" id="586526"/>
    <lineage>
        <taxon>Eukaryota</taxon>
        <taxon>Viridiplantae</taxon>
        <taxon>Streptophyta</taxon>
        <taxon>Embryophyta</taxon>
        <taxon>Tracheophyta</taxon>
        <taxon>Spermatophyta</taxon>
        <taxon>Magnoliopsida</taxon>
        <taxon>eudicotyledons</taxon>
        <taxon>Gunneridae</taxon>
        <taxon>Pentapetalae</taxon>
        <taxon>rosids</taxon>
        <taxon>malvids</taxon>
        <taxon>Brassicales</taxon>
        <taxon>Brassicaceae</taxon>
        <taxon>Arabideae</taxon>
        <taxon>Arabis</taxon>
    </lineage>
</organism>
<protein>
    <submittedName>
        <fullName evidence="1">Uncharacterized protein</fullName>
    </submittedName>
</protein>
<dbReference type="EMBL" id="CABITT030000002">
    <property type="protein sequence ID" value="VVA95029.1"/>
    <property type="molecule type" value="Genomic_DNA"/>
</dbReference>
<dbReference type="OrthoDB" id="1930411at2759"/>
<dbReference type="EMBL" id="CABITT030000004">
    <property type="protein sequence ID" value="VVB02663.1"/>
    <property type="molecule type" value="Genomic_DNA"/>
</dbReference>
<keyword evidence="3" id="KW-1185">Reference proteome</keyword>
<name>A0A565B2B4_9BRAS</name>
<evidence type="ECO:0000313" key="2">
    <source>
        <dbReference type="EMBL" id="VVB02663.1"/>
    </source>
</evidence>
<evidence type="ECO:0000313" key="1">
    <source>
        <dbReference type="EMBL" id="VVA95029.1"/>
    </source>
</evidence>
<accession>A0A565B2B4</accession>